<keyword evidence="2" id="KW-0472">Membrane</keyword>
<dbReference type="InterPro" id="IPR018660">
    <property type="entry name" value="MliC"/>
</dbReference>
<feature type="domain" description="C-type lysozyme inhibitor" evidence="5">
    <location>
        <begin position="24"/>
        <end position="68"/>
    </location>
</feature>
<keyword evidence="1" id="KW-0732">Signal</keyword>
<evidence type="ECO:0000256" key="1">
    <source>
        <dbReference type="ARBA" id="ARBA00022729"/>
    </source>
</evidence>
<evidence type="ECO:0000313" key="7">
    <source>
        <dbReference type="Proteomes" id="UP001325680"/>
    </source>
</evidence>
<reference evidence="6 7" key="1">
    <citation type="submission" date="2023-12" db="EMBL/GenBank/DDBJ databases">
        <title>Genome sequencing and assembly of bacterial species from a model synthetic community.</title>
        <authorList>
            <person name="Hogle S.L."/>
        </authorList>
    </citation>
    <scope>NUCLEOTIDE SEQUENCE [LARGE SCALE GENOMIC DNA]</scope>
    <source>
        <strain evidence="6 7">HAMBI_3031</strain>
    </source>
</reference>
<name>A0ABZ0W5V0_9BACT</name>
<dbReference type="InterPro" id="IPR036328">
    <property type="entry name" value="MliC_sf"/>
</dbReference>
<dbReference type="Pfam" id="PF09864">
    <property type="entry name" value="MliC"/>
    <property type="match status" value="1"/>
</dbReference>
<keyword evidence="4" id="KW-0449">Lipoprotein</keyword>
<dbReference type="Proteomes" id="UP001325680">
    <property type="component" value="Chromosome"/>
</dbReference>
<proteinExistence type="predicted"/>
<keyword evidence="7" id="KW-1185">Reference proteome</keyword>
<evidence type="ECO:0000256" key="4">
    <source>
        <dbReference type="ARBA" id="ARBA00023288"/>
    </source>
</evidence>
<evidence type="ECO:0000259" key="5">
    <source>
        <dbReference type="Pfam" id="PF09864"/>
    </source>
</evidence>
<organism evidence="6 7">
    <name type="scientific">Niabella yanshanensis</name>
    <dbReference type="NCBI Taxonomy" id="577386"/>
    <lineage>
        <taxon>Bacteria</taxon>
        <taxon>Pseudomonadati</taxon>
        <taxon>Bacteroidota</taxon>
        <taxon>Chitinophagia</taxon>
        <taxon>Chitinophagales</taxon>
        <taxon>Chitinophagaceae</taxon>
        <taxon>Niabella</taxon>
    </lineage>
</organism>
<evidence type="ECO:0000313" key="6">
    <source>
        <dbReference type="EMBL" id="WQD37919.1"/>
    </source>
</evidence>
<evidence type="ECO:0000256" key="3">
    <source>
        <dbReference type="ARBA" id="ARBA00023139"/>
    </source>
</evidence>
<dbReference type="Gene3D" id="2.40.128.200">
    <property type="match status" value="1"/>
</dbReference>
<dbReference type="RefSeq" id="WP_162817842.1">
    <property type="nucleotide sequence ID" value="NZ_CP139960.1"/>
</dbReference>
<sequence length="124" mass="14158">MSPIWIQRVRALQPVQKTRYLSDENGKKLAVVYGFKSTTPNGIAIIEVEGEKSITLEQVETAPGARYEFYHGVTLKMVDKAVQLNDNGEIATYKEVLQYATGHRKTGKKYFFYFRNSSYLVLSQ</sequence>
<dbReference type="EMBL" id="CP139960">
    <property type="protein sequence ID" value="WQD37919.1"/>
    <property type="molecule type" value="Genomic_DNA"/>
</dbReference>
<keyword evidence="3" id="KW-0564">Palmitate</keyword>
<gene>
    <name evidence="6" type="ORF">U0035_19825</name>
</gene>
<protein>
    <submittedName>
        <fullName evidence="6">MliC family protein</fullName>
    </submittedName>
</protein>
<accession>A0ABZ0W5V0</accession>
<evidence type="ECO:0000256" key="2">
    <source>
        <dbReference type="ARBA" id="ARBA00023136"/>
    </source>
</evidence>